<organism evidence="1 2">
    <name type="scientific">Lactuca saligna</name>
    <name type="common">Willowleaf lettuce</name>
    <dbReference type="NCBI Taxonomy" id="75948"/>
    <lineage>
        <taxon>Eukaryota</taxon>
        <taxon>Viridiplantae</taxon>
        <taxon>Streptophyta</taxon>
        <taxon>Embryophyta</taxon>
        <taxon>Tracheophyta</taxon>
        <taxon>Spermatophyta</taxon>
        <taxon>Magnoliopsida</taxon>
        <taxon>eudicotyledons</taxon>
        <taxon>Gunneridae</taxon>
        <taxon>Pentapetalae</taxon>
        <taxon>asterids</taxon>
        <taxon>campanulids</taxon>
        <taxon>Asterales</taxon>
        <taxon>Asteraceae</taxon>
        <taxon>Cichorioideae</taxon>
        <taxon>Cichorieae</taxon>
        <taxon>Lactucinae</taxon>
        <taxon>Lactuca</taxon>
    </lineage>
</organism>
<sequence length="343" mass="39707">MDQLSAHIFELREKDEEKTKQINDLQTSLGSVLANYFNLKNVLYDAFGEKVKALFQQPHGVVDPPSVQSPPATDYLPVDPPVPRTTTIVDIFEKEPEGSRARITIKQGKRIITTKQSEALLFMKNSNENRKTKDHVLIVTDLKKRKFGDEYGDRTGIRMWAFDLVMNLAPFHNPSEDPNASNFKRFLDRQVKENFPSMKNAKALYKKDKDVLDPETGEPMKIILWPATKKQKEIPIPQHFHEGYLDDMEFWAYDDETATATIKFKNREHILRLISAKDLLRFRERDIRTLAHHQIICRKDVMEAAAKEFTAMVATIINGRFWMGSMGRSDLRLFEKPAEEPKE</sequence>
<dbReference type="EMBL" id="OX465084">
    <property type="protein sequence ID" value="CAI9299741.1"/>
    <property type="molecule type" value="Genomic_DNA"/>
</dbReference>
<accession>A0AA36EJW7</accession>
<proteinExistence type="predicted"/>
<evidence type="ECO:0000313" key="1">
    <source>
        <dbReference type="EMBL" id="CAI9299741.1"/>
    </source>
</evidence>
<protein>
    <submittedName>
        <fullName evidence="1">Uncharacterized protein</fullName>
    </submittedName>
</protein>
<keyword evidence="2" id="KW-1185">Reference proteome</keyword>
<dbReference type="AlphaFoldDB" id="A0AA36EJW7"/>
<gene>
    <name evidence="1" type="ORF">LSALG_LOCUS38431</name>
</gene>
<reference evidence="1" key="1">
    <citation type="submission" date="2023-04" db="EMBL/GenBank/DDBJ databases">
        <authorList>
            <person name="Vijverberg K."/>
            <person name="Xiong W."/>
            <person name="Schranz E."/>
        </authorList>
    </citation>
    <scope>NUCLEOTIDE SEQUENCE</scope>
</reference>
<name>A0AA36EJW7_LACSI</name>
<evidence type="ECO:0000313" key="2">
    <source>
        <dbReference type="Proteomes" id="UP001177003"/>
    </source>
</evidence>
<dbReference type="Proteomes" id="UP001177003">
    <property type="component" value="Chromosome 8"/>
</dbReference>